<feature type="domain" description="Beta-lactamase class A catalytic" evidence="1">
    <location>
        <begin position="43"/>
        <end position="227"/>
    </location>
</feature>
<evidence type="ECO:0000313" key="2">
    <source>
        <dbReference type="EMBL" id="MBE1514088.1"/>
    </source>
</evidence>
<dbReference type="Gene3D" id="3.40.710.10">
    <property type="entry name" value="DD-peptidase/beta-lactamase superfamily"/>
    <property type="match status" value="1"/>
</dbReference>
<dbReference type="InterPro" id="IPR012338">
    <property type="entry name" value="Beta-lactam/transpept-like"/>
</dbReference>
<gene>
    <name evidence="2" type="ORF">H4W26_000843</name>
</gene>
<sequence>MVAEVRMLSLQECATAYPELRFAVGAADAKPVTGYGTDTPASRAEEAHDLAGVGKLFLGLTLAHLGEGDEGFLEHTLTVTVEHRAGARTGTLQLMSGDLELSVDDAVNLVFSTGDAACVLALLEFTKSEGVDLLAEAQSLVDTLGLNTFQFTGTEEAESWGEGLLGRTTCAGTLELLRALRIPSDLETAATAATELAEPPVLSVETRQRMHGWMGRVFEPAGLASALPGFGPKRVPHQTLSGLELTARGAERGYSSVLTLPTEAGEWVHLAAHLPPSSAVFQSPRDVSAVLGTLGLAAYHSATVDDPTGLELAGRARAGAGTLYSWILK</sequence>
<keyword evidence="3" id="KW-1185">Reference proteome</keyword>
<dbReference type="Proteomes" id="UP000636579">
    <property type="component" value="Unassembled WGS sequence"/>
</dbReference>
<evidence type="ECO:0000259" key="1">
    <source>
        <dbReference type="Pfam" id="PF13354"/>
    </source>
</evidence>
<dbReference type="RefSeq" id="WP_192590886.1">
    <property type="nucleotide sequence ID" value="NZ_JADBEE010000001.1"/>
</dbReference>
<accession>A0ABR9J517</accession>
<dbReference type="Pfam" id="PF13354">
    <property type="entry name" value="Beta-lactamase2"/>
    <property type="match status" value="1"/>
</dbReference>
<reference evidence="2 3" key="1">
    <citation type="submission" date="2020-10" db="EMBL/GenBank/DDBJ databases">
        <title>Sequencing the genomes of 1000 actinobacteria strains.</title>
        <authorList>
            <person name="Klenk H.-P."/>
        </authorList>
    </citation>
    <scope>NUCLEOTIDE SEQUENCE [LARGE SCALE GENOMIC DNA]</scope>
    <source>
        <strain evidence="2 3">DSM 15474</strain>
    </source>
</reference>
<dbReference type="EMBL" id="JADBEE010000001">
    <property type="protein sequence ID" value="MBE1514088.1"/>
    <property type="molecule type" value="Genomic_DNA"/>
</dbReference>
<proteinExistence type="predicted"/>
<comment type="caution">
    <text evidence="2">The sequence shown here is derived from an EMBL/GenBank/DDBJ whole genome shotgun (WGS) entry which is preliminary data.</text>
</comment>
<organism evidence="2 3">
    <name type="scientific">Nesterenkonia halotolerans</name>
    <dbReference type="NCBI Taxonomy" id="225325"/>
    <lineage>
        <taxon>Bacteria</taxon>
        <taxon>Bacillati</taxon>
        <taxon>Actinomycetota</taxon>
        <taxon>Actinomycetes</taxon>
        <taxon>Micrococcales</taxon>
        <taxon>Micrococcaceae</taxon>
        <taxon>Nesterenkonia</taxon>
    </lineage>
</organism>
<name>A0ABR9J517_9MICC</name>
<evidence type="ECO:0000313" key="3">
    <source>
        <dbReference type="Proteomes" id="UP000636579"/>
    </source>
</evidence>
<dbReference type="InterPro" id="IPR045155">
    <property type="entry name" value="Beta-lactam_cat"/>
</dbReference>
<protein>
    <recommendedName>
        <fullName evidence="1">Beta-lactamase class A catalytic domain-containing protein</fullName>
    </recommendedName>
</protein>